<organism evidence="2 3">
    <name type="scientific">Nephila pilipes</name>
    <name type="common">Giant wood spider</name>
    <name type="synonym">Nephila maculata</name>
    <dbReference type="NCBI Taxonomy" id="299642"/>
    <lineage>
        <taxon>Eukaryota</taxon>
        <taxon>Metazoa</taxon>
        <taxon>Ecdysozoa</taxon>
        <taxon>Arthropoda</taxon>
        <taxon>Chelicerata</taxon>
        <taxon>Arachnida</taxon>
        <taxon>Araneae</taxon>
        <taxon>Araneomorphae</taxon>
        <taxon>Entelegynae</taxon>
        <taxon>Araneoidea</taxon>
        <taxon>Nephilidae</taxon>
        <taxon>Nephila</taxon>
    </lineage>
</organism>
<dbReference type="Proteomes" id="UP000887013">
    <property type="component" value="Unassembled WGS sequence"/>
</dbReference>
<reference evidence="2" key="1">
    <citation type="submission" date="2020-08" db="EMBL/GenBank/DDBJ databases">
        <title>Multicomponent nature underlies the extraordinary mechanical properties of spider dragline silk.</title>
        <authorList>
            <person name="Kono N."/>
            <person name="Nakamura H."/>
            <person name="Mori M."/>
            <person name="Yoshida Y."/>
            <person name="Ohtoshi R."/>
            <person name="Malay A.D."/>
            <person name="Moran D.A.P."/>
            <person name="Tomita M."/>
            <person name="Numata K."/>
            <person name="Arakawa K."/>
        </authorList>
    </citation>
    <scope>NUCLEOTIDE SEQUENCE</scope>
</reference>
<accession>A0A8X6USQ7</accession>
<feature type="compositionally biased region" description="Basic and acidic residues" evidence="1">
    <location>
        <begin position="20"/>
        <end position="31"/>
    </location>
</feature>
<evidence type="ECO:0000313" key="2">
    <source>
        <dbReference type="EMBL" id="GFU46027.1"/>
    </source>
</evidence>
<comment type="caution">
    <text evidence="2">The sequence shown here is derived from an EMBL/GenBank/DDBJ whole genome shotgun (WGS) entry which is preliminary data.</text>
</comment>
<dbReference type="EMBL" id="BMAW01086097">
    <property type="protein sequence ID" value="GFU46027.1"/>
    <property type="molecule type" value="Genomic_DNA"/>
</dbReference>
<evidence type="ECO:0000313" key="3">
    <source>
        <dbReference type="Proteomes" id="UP000887013"/>
    </source>
</evidence>
<sequence>MIAQDARRMTESDGPPQHNLHHEPDSADRTADLEPLIKSYLKVVNDNDVPQECDCLFSIYSNKRTIKSIRCFELLRGYLRVETSVQTLHNNVDNLGPDSTYNTATGLELHNSVRTTWRVSMDHKYLPGHKFL</sequence>
<proteinExistence type="predicted"/>
<feature type="compositionally biased region" description="Basic and acidic residues" evidence="1">
    <location>
        <begin position="1"/>
        <end position="11"/>
    </location>
</feature>
<gene>
    <name evidence="2" type="ORF">NPIL_643981</name>
</gene>
<keyword evidence="3" id="KW-1185">Reference proteome</keyword>
<name>A0A8X6USQ7_NEPPI</name>
<evidence type="ECO:0000256" key="1">
    <source>
        <dbReference type="SAM" id="MobiDB-lite"/>
    </source>
</evidence>
<protein>
    <submittedName>
        <fullName evidence="2">Uncharacterized protein</fullName>
    </submittedName>
</protein>
<feature type="region of interest" description="Disordered" evidence="1">
    <location>
        <begin position="1"/>
        <end position="31"/>
    </location>
</feature>
<dbReference type="AlphaFoldDB" id="A0A8X6USQ7"/>